<protein>
    <submittedName>
        <fullName evidence="1">Ddb1 and cul4 associated factor 13</fullName>
    </submittedName>
</protein>
<dbReference type="GO" id="GO:0032040">
    <property type="term" value="C:small-subunit processome"/>
    <property type="evidence" value="ECO:0007669"/>
    <property type="project" value="TreeGrafter"/>
</dbReference>
<reference evidence="1" key="1">
    <citation type="submission" date="2025-08" db="UniProtKB">
        <authorList>
            <consortium name="Ensembl"/>
        </authorList>
    </citation>
    <scope>IDENTIFICATION</scope>
</reference>
<evidence type="ECO:0000313" key="1">
    <source>
        <dbReference type="Ensembl" id="ENSSANP00000032976.1"/>
    </source>
</evidence>
<dbReference type="Ensembl" id="ENSSANT00000035091.1">
    <property type="protein sequence ID" value="ENSSANP00000032976.1"/>
    <property type="gene ID" value="ENSSANG00000016756.1"/>
</dbReference>
<organism evidence="1 2">
    <name type="scientific">Sinocyclocheilus anshuiensis</name>
    <dbReference type="NCBI Taxonomy" id="1608454"/>
    <lineage>
        <taxon>Eukaryota</taxon>
        <taxon>Metazoa</taxon>
        <taxon>Chordata</taxon>
        <taxon>Craniata</taxon>
        <taxon>Vertebrata</taxon>
        <taxon>Euteleostomi</taxon>
        <taxon>Actinopterygii</taxon>
        <taxon>Neopterygii</taxon>
        <taxon>Teleostei</taxon>
        <taxon>Ostariophysi</taxon>
        <taxon>Cypriniformes</taxon>
        <taxon>Cyprinidae</taxon>
        <taxon>Cyprininae</taxon>
        <taxon>Sinocyclocheilus</taxon>
    </lineage>
</organism>
<dbReference type="GO" id="GO:0000462">
    <property type="term" value="P:maturation of SSU-rRNA from tricistronic rRNA transcript (SSU-rRNA, 5.8S rRNA, LSU-rRNA)"/>
    <property type="evidence" value="ECO:0007669"/>
    <property type="project" value="TreeGrafter"/>
</dbReference>
<name>A0A671MMA6_9TELE</name>
<reference evidence="1" key="2">
    <citation type="submission" date="2025-09" db="UniProtKB">
        <authorList>
            <consortium name="Ensembl"/>
        </authorList>
    </citation>
    <scope>IDENTIFICATION</scope>
</reference>
<evidence type="ECO:0000313" key="2">
    <source>
        <dbReference type="Proteomes" id="UP000472260"/>
    </source>
</evidence>
<dbReference type="PANTHER" id="PTHR22851:SF0">
    <property type="entry name" value="DDB1- AND CUL4-ASSOCIATED FACTOR 13"/>
    <property type="match status" value="1"/>
</dbReference>
<dbReference type="InterPro" id="IPR051733">
    <property type="entry name" value="WD_repeat_DCAF13/WDSOF1"/>
</dbReference>
<proteinExistence type="predicted"/>
<keyword evidence="2" id="KW-1185">Reference proteome</keyword>
<dbReference type="Proteomes" id="UP000472260">
    <property type="component" value="Unassembled WGS sequence"/>
</dbReference>
<accession>A0A671MMA6</accession>
<dbReference type="AlphaFoldDB" id="A0A671MMA6"/>
<sequence length="168" mass="19157">MKVKALCRNSDDYVRETTRDIQRVPSNYDPNLHPFEVPREYTRALNATKLERVFAKPFVASLDGHRDALSTIISGACDGEVGDDKTIKQWNMEAQGDGVREEPGQVFTGIDHHQREGTFVTCFSCVRYNPVEVIEFNFIQFQFTSADLFIICIALKQLYNDSNMSKPI</sequence>
<dbReference type="PANTHER" id="PTHR22851">
    <property type="entry name" value="U3 SMALL NUCLEOLAR RNA U3 SNORNA ASSOCIATED PROTEIN"/>
    <property type="match status" value="1"/>
</dbReference>